<accession>A0A098M969</accession>
<keyword evidence="3" id="KW-1185">Reference proteome</keyword>
<dbReference type="STRING" id="268407.PWYN_03880"/>
<evidence type="ECO:0000313" key="3">
    <source>
        <dbReference type="Proteomes" id="UP000029734"/>
    </source>
</evidence>
<reference evidence="2 3" key="1">
    <citation type="submission" date="2014-08" db="EMBL/GenBank/DDBJ databases">
        <authorList>
            <person name="den Bakker H.C."/>
        </authorList>
    </citation>
    <scope>NUCLEOTIDE SEQUENCE [LARGE SCALE GENOMIC DNA]</scope>
    <source>
        <strain evidence="2 3">DSM 18334</strain>
    </source>
</reference>
<organism evidence="2 3">
    <name type="scientific">Paenibacillus wynnii</name>
    <dbReference type="NCBI Taxonomy" id="268407"/>
    <lineage>
        <taxon>Bacteria</taxon>
        <taxon>Bacillati</taxon>
        <taxon>Bacillota</taxon>
        <taxon>Bacilli</taxon>
        <taxon>Bacillales</taxon>
        <taxon>Paenibacillaceae</taxon>
        <taxon>Paenibacillus</taxon>
    </lineage>
</organism>
<feature type="chain" id="PRO_5039617860" evidence="1">
    <location>
        <begin position="20"/>
        <end position="130"/>
    </location>
</feature>
<dbReference type="eggNOG" id="COG3794">
    <property type="taxonomic scope" value="Bacteria"/>
</dbReference>
<feature type="signal peptide" evidence="1">
    <location>
        <begin position="1"/>
        <end position="19"/>
    </location>
</feature>
<evidence type="ECO:0000256" key="1">
    <source>
        <dbReference type="SAM" id="SignalP"/>
    </source>
</evidence>
<dbReference type="Gene3D" id="2.60.40.420">
    <property type="entry name" value="Cupredoxins - blue copper proteins"/>
    <property type="match status" value="1"/>
</dbReference>
<keyword evidence="1" id="KW-0732">Signal</keyword>
<dbReference type="PROSITE" id="PS51257">
    <property type="entry name" value="PROKAR_LIPOPROTEIN"/>
    <property type="match status" value="1"/>
</dbReference>
<proteinExistence type="predicted"/>
<name>A0A098M969_9BACL</name>
<protein>
    <submittedName>
        <fullName evidence="2">Cytochrome C oxidase subunit II</fullName>
    </submittedName>
</protein>
<dbReference type="EMBL" id="JQCR01000002">
    <property type="protein sequence ID" value="KGE18598.1"/>
    <property type="molecule type" value="Genomic_DNA"/>
</dbReference>
<dbReference type="OrthoDB" id="279535at2"/>
<sequence length="130" mass="14192">MQRKFTLLLSILFILILTACGNNTTNKEVSGNNSGITDTGVAPETELVIKATNYSFDSKEYHLKKGVPVKIIFENESGNHGILIPEFNLKLNRENTSQVIIPEEAGTFEMSCSVMCGSGHSAMIAKIIVD</sequence>
<gene>
    <name evidence="2" type="ORF">PWYN_03880</name>
</gene>
<reference evidence="2 3" key="2">
    <citation type="submission" date="2014-10" db="EMBL/GenBank/DDBJ databases">
        <title>Comparative genomics of the Paenibacillus odorifer group.</title>
        <authorList>
            <person name="Tsai Y.-C."/>
            <person name="Martin N."/>
            <person name="Korlach J."/>
            <person name="Wiedmann M."/>
        </authorList>
    </citation>
    <scope>NUCLEOTIDE SEQUENCE [LARGE SCALE GENOMIC DNA]</scope>
    <source>
        <strain evidence="2 3">DSM 18334</strain>
    </source>
</reference>
<dbReference type="SUPFAM" id="SSF49503">
    <property type="entry name" value="Cupredoxins"/>
    <property type="match status" value="1"/>
</dbReference>
<dbReference type="Proteomes" id="UP000029734">
    <property type="component" value="Unassembled WGS sequence"/>
</dbReference>
<dbReference type="RefSeq" id="WP_036648677.1">
    <property type="nucleotide sequence ID" value="NZ_JQCR01000002.1"/>
</dbReference>
<comment type="caution">
    <text evidence="2">The sequence shown here is derived from an EMBL/GenBank/DDBJ whole genome shotgun (WGS) entry which is preliminary data.</text>
</comment>
<dbReference type="AlphaFoldDB" id="A0A098M969"/>
<dbReference type="InterPro" id="IPR008972">
    <property type="entry name" value="Cupredoxin"/>
</dbReference>
<evidence type="ECO:0000313" key="2">
    <source>
        <dbReference type="EMBL" id="KGE18598.1"/>
    </source>
</evidence>